<proteinExistence type="predicted"/>
<evidence type="ECO:0000313" key="2">
    <source>
        <dbReference type="EnsemblPlants" id="OMERI05G12370.1"/>
    </source>
</evidence>
<accession>A0A0E0DQP1</accession>
<protein>
    <submittedName>
        <fullName evidence="2">Uncharacterized protein</fullName>
    </submittedName>
</protein>
<feature type="region of interest" description="Disordered" evidence="1">
    <location>
        <begin position="17"/>
        <end position="40"/>
    </location>
</feature>
<feature type="region of interest" description="Disordered" evidence="1">
    <location>
        <begin position="116"/>
        <end position="137"/>
    </location>
</feature>
<feature type="compositionally biased region" description="Basic and acidic residues" evidence="1">
    <location>
        <begin position="120"/>
        <end position="137"/>
    </location>
</feature>
<dbReference type="HOGENOM" id="CLU_1868390_0_0_1"/>
<evidence type="ECO:0000313" key="3">
    <source>
        <dbReference type="Proteomes" id="UP000008021"/>
    </source>
</evidence>
<keyword evidence="3" id="KW-1185">Reference proteome</keyword>
<name>A0A0E0DQP1_9ORYZ</name>
<evidence type="ECO:0000256" key="1">
    <source>
        <dbReference type="SAM" id="MobiDB-lite"/>
    </source>
</evidence>
<reference evidence="2" key="2">
    <citation type="submission" date="2018-05" db="EMBL/GenBank/DDBJ databases">
        <title>OmerRS3 (Oryza meridionalis Reference Sequence Version 3).</title>
        <authorList>
            <person name="Zhang J."/>
            <person name="Kudrna D."/>
            <person name="Lee S."/>
            <person name="Talag J."/>
            <person name="Welchert J."/>
            <person name="Wing R.A."/>
        </authorList>
    </citation>
    <scope>NUCLEOTIDE SEQUENCE [LARGE SCALE GENOMIC DNA]</scope>
    <source>
        <strain evidence="2">cv. OR44</strain>
    </source>
</reference>
<dbReference type="EnsemblPlants" id="OMERI05G12370.1">
    <property type="protein sequence ID" value="OMERI05G12370.1"/>
    <property type="gene ID" value="OMERI05G12370"/>
</dbReference>
<organism evidence="2">
    <name type="scientific">Oryza meridionalis</name>
    <dbReference type="NCBI Taxonomy" id="40149"/>
    <lineage>
        <taxon>Eukaryota</taxon>
        <taxon>Viridiplantae</taxon>
        <taxon>Streptophyta</taxon>
        <taxon>Embryophyta</taxon>
        <taxon>Tracheophyta</taxon>
        <taxon>Spermatophyta</taxon>
        <taxon>Magnoliopsida</taxon>
        <taxon>Liliopsida</taxon>
        <taxon>Poales</taxon>
        <taxon>Poaceae</taxon>
        <taxon>BOP clade</taxon>
        <taxon>Oryzoideae</taxon>
        <taxon>Oryzeae</taxon>
        <taxon>Oryzinae</taxon>
        <taxon>Oryza</taxon>
    </lineage>
</organism>
<dbReference type="Gramene" id="OMERI05G12370.1">
    <property type="protein sequence ID" value="OMERI05G12370.1"/>
    <property type="gene ID" value="OMERI05G12370"/>
</dbReference>
<dbReference type="STRING" id="40149.A0A0E0DQP1"/>
<dbReference type="Proteomes" id="UP000008021">
    <property type="component" value="Chromosome 5"/>
</dbReference>
<sequence length="137" mass="14620">MFGFSGTDRLIPKLCPPRLPLSGEADTSLRSPDPPPPPLRVRAKSWPALLLACAVHAASAVSGVSCDPSVEPSLLHAYGITPRFGTALADARSLLDGMPHKAIVCWSARSSRGILPTGTLRERGDSSWADSERRHRA</sequence>
<reference evidence="2" key="1">
    <citation type="submission" date="2015-04" db="UniProtKB">
        <authorList>
            <consortium name="EnsemblPlants"/>
        </authorList>
    </citation>
    <scope>IDENTIFICATION</scope>
</reference>
<dbReference type="AlphaFoldDB" id="A0A0E0DQP1"/>